<organism evidence="2 3">
    <name type="scientific">Nonomuraea diastatica</name>
    <dbReference type="NCBI Taxonomy" id="1848329"/>
    <lineage>
        <taxon>Bacteria</taxon>
        <taxon>Bacillati</taxon>
        <taxon>Actinomycetota</taxon>
        <taxon>Actinomycetes</taxon>
        <taxon>Streptosporangiales</taxon>
        <taxon>Streptosporangiaceae</taxon>
        <taxon>Nonomuraea</taxon>
    </lineage>
</organism>
<evidence type="ECO:0000256" key="1">
    <source>
        <dbReference type="SAM" id="MobiDB-lite"/>
    </source>
</evidence>
<sequence>MTRWSGSTPAPSGASWSPWPRRGGSGSPAEIRRHRTSTPERQDGSMGRGTRSSHVHRVVAPTAPTSPPGPGNDGGRPARGTSPAEVITVGGRGDASAGPVDPVAESYADIRPVGAEQEVLIDLAEARQRAGQAQQHLREQWADDTVEVSYTDNPAAFQHAYDEARSRRERGEQVIPYMYEDATDGLGEREGGRAFGVEIEFDLSGADDNEAREAIARDLYAAGLSRHRTQGRYHANMYEGYTDAPNGWRLESDSTVAGEIVSPIMYDEPQTWRNFEKVCEIVRRHGGIATYNTGGHVHVSLHDYDHTVENHNRLLRLNTA</sequence>
<reference evidence="2 3" key="1">
    <citation type="submission" date="2019-03" db="EMBL/GenBank/DDBJ databases">
        <title>Draft genome sequences of novel Actinobacteria.</title>
        <authorList>
            <person name="Sahin N."/>
            <person name="Ay H."/>
            <person name="Saygin H."/>
        </authorList>
    </citation>
    <scope>NUCLEOTIDE SEQUENCE [LARGE SCALE GENOMIC DNA]</scope>
    <source>
        <strain evidence="2 3">KC712</strain>
    </source>
</reference>
<dbReference type="Proteomes" id="UP000294543">
    <property type="component" value="Unassembled WGS sequence"/>
</dbReference>
<evidence type="ECO:0000313" key="3">
    <source>
        <dbReference type="Proteomes" id="UP000294543"/>
    </source>
</evidence>
<dbReference type="EMBL" id="SMKP01000184">
    <property type="protein sequence ID" value="TDD13156.1"/>
    <property type="molecule type" value="Genomic_DNA"/>
</dbReference>
<evidence type="ECO:0008006" key="4">
    <source>
        <dbReference type="Google" id="ProtNLM"/>
    </source>
</evidence>
<comment type="caution">
    <text evidence="2">The sequence shown here is derived from an EMBL/GenBank/DDBJ whole genome shotgun (WGS) entry which is preliminary data.</text>
</comment>
<name>A0A4V2YCW6_9ACTN</name>
<dbReference type="Pfam" id="PF12224">
    <property type="entry name" value="Amidoligase_2"/>
    <property type="match status" value="1"/>
</dbReference>
<keyword evidence="3" id="KW-1185">Reference proteome</keyword>
<gene>
    <name evidence="2" type="ORF">E1294_42015</name>
</gene>
<evidence type="ECO:0000313" key="2">
    <source>
        <dbReference type="EMBL" id="TDD13156.1"/>
    </source>
</evidence>
<protein>
    <recommendedName>
        <fullName evidence="4">Amidoligase enzyme</fullName>
    </recommendedName>
</protein>
<accession>A0A4V2YCW6</accession>
<dbReference type="InterPro" id="IPR022025">
    <property type="entry name" value="Amidoligase_2"/>
</dbReference>
<dbReference type="AlphaFoldDB" id="A0A4V2YCW6"/>
<feature type="region of interest" description="Disordered" evidence="1">
    <location>
        <begin position="1"/>
        <end position="100"/>
    </location>
</feature>
<feature type="compositionally biased region" description="Low complexity" evidence="1">
    <location>
        <begin position="1"/>
        <end position="20"/>
    </location>
</feature>
<dbReference type="OrthoDB" id="3489533at2"/>
<proteinExistence type="predicted"/>